<dbReference type="PROSITE" id="PS51257">
    <property type="entry name" value="PROKAR_LIPOPROTEIN"/>
    <property type="match status" value="1"/>
</dbReference>
<accession>D8P9D5</accession>
<organism evidence="2 3">
    <name type="scientific">Nitrospira defluvii</name>
    <dbReference type="NCBI Taxonomy" id="330214"/>
    <lineage>
        <taxon>Bacteria</taxon>
        <taxon>Pseudomonadati</taxon>
        <taxon>Nitrospirota</taxon>
        <taxon>Nitrospiria</taxon>
        <taxon>Nitrospirales</taxon>
        <taxon>Nitrospiraceae</taxon>
        <taxon>Nitrospira</taxon>
    </lineage>
</organism>
<sequence>MRQIVIAVGMGFAVIMLQACATPSKPTGHQTVASSEGQQMPLSEEEFIQKVERHMERQDRPGTTLRFR</sequence>
<dbReference type="STRING" id="330214.NIDE0056"/>
<evidence type="ECO:0000313" key="3">
    <source>
        <dbReference type="Proteomes" id="UP000001660"/>
    </source>
</evidence>
<reference evidence="2 3" key="1">
    <citation type="journal article" date="2010" name="Proc. Natl. Acad. Sci. U.S.A.">
        <title>A Nitrospira metagenome illuminates the physiology and evolution of globally important nitrite-oxidizing bacteria.</title>
        <authorList>
            <person name="Lucker S."/>
            <person name="Wagner M."/>
            <person name="Maixner F."/>
            <person name="Pelletier E."/>
            <person name="Koch H."/>
            <person name="Vacherie B."/>
            <person name="Rattei T."/>
            <person name="Sinninghe Damste J."/>
            <person name="Spieck E."/>
            <person name="Le Paslier D."/>
            <person name="Daims H."/>
        </authorList>
    </citation>
    <scope>NUCLEOTIDE SEQUENCE [LARGE SCALE GENOMIC DNA]</scope>
</reference>
<dbReference type="HOGENOM" id="CLU_2786166_0_0_0"/>
<name>D8P9D5_9BACT</name>
<dbReference type="KEGG" id="nde:NIDE0056"/>
<dbReference type="AlphaFoldDB" id="D8P9D5"/>
<feature type="chain" id="PRO_5003119740" description="Lipoprotein" evidence="1">
    <location>
        <begin position="22"/>
        <end position="68"/>
    </location>
</feature>
<keyword evidence="1" id="KW-0732">Signal</keyword>
<evidence type="ECO:0000256" key="1">
    <source>
        <dbReference type="SAM" id="SignalP"/>
    </source>
</evidence>
<dbReference type="OrthoDB" id="9850853at2"/>
<proteinExistence type="predicted"/>
<dbReference type="EMBL" id="FP929003">
    <property type="protein sequence ID" value="CBK39844.1"/>
    <property type="molecule type" value="Genomic_DNA"/>
</dbReference>
<protein>
    <recommendedName>
        <fullName evidence="4">Lipoprotein</fullName>
    </recommendedName>
</protein>
<feature type="signal peptide" evidence="1">
    <location>
        <begin position="1"/>
        <end position="21"/>
    </location>
</feature>
<evidence type="ECO:0008006" key="4">
    <source>
        <dbReference type="Google" id="ProtNLM"/>
    </source>
</evidence>
<keyword evidence="3" id="KW-1185">Reference proteome</keyword>
<evidence type="ECO:0000313" key="2">
    <source>
        <dbReference type="EMBL" id="CBK39844.1"/>
    </source>
</evidence>
<dbReference type="Proteomes" id="UP000001660">
    <property type="component" value="Chromosome"/>
</dbReference>
<gene>
    <name evidence="2" type="ORF">NIDE0056</name>
</gene>